<organism evidence="1 2">
    <name type="scientific">Elysia chlorotica</name>
    <name type="common">Eastern emerald elysia</name>
    <name type="synonym">Sea slug</name>
    <dbReference type="NCBI Taxonomy" id="188477"/>
    <lineage>
        <taxon>Eukaryota</taxon>
        <taxon>Metazoa</taxon>
        <taxon>Spiralia</taxon>
        <taxon>Lophotrochozoa</taxon>
        <taxon>Mollusca</taxon>
        <taxon>Gastropoda</taxon>
        <taxon>Heterobranchia</taxon>
        <taxon>Euthyneura</taxon>
        <taxon>Panpulmonata</taxon>
        <taxon>Sacoglossa</taxon>
        <taxon>Placobranchoidea</taxon>
        <taxon>Plakobranchidae</taxon>
        <taxon>Elysia</taxon>
    </lineage>
</organism>
<protein>
    <submittedName>
        <fullName evidence="1">Uncharacterized protein</fullName>
    </submittedName>
</protein>
<comment type="caution">
    <text evidence="1">The sequence shown here is derived from an EMBL/GenBank/DDBJ whole genome shotgun (WGS) entry which is preliminary data.</text>
</comment>
<keyword evidence="2" id="KW-1185">Reference proteome</keyword>
<dbReference type="Proteomes" id="UP000271974">
    <property type="component" value="Unassembled WGS sequence"/>
</dbReference>
<dbReference type="EMBL" id="RQTK01000382">
    <property type="protein sequence ID" value="RUS80605.1"/>
    <property type="molecule type" value="Genomic_DNA"/>
</dbReference>
<dbReference type="AlphaFoldDB" id="A0A433TGB3"/>
<proteinExistence type="predicted"/>
<sequence length="145" mass="15958">GISLSWFALFTREDDQFGLVLLKTLNVLLLRLDRHVTSAIVHSNANTTCCLFVNSSRLKCGEKWEHILICIKIKMFVVILEGRTSDNRSEKSSNGPGRNSSGFFSASYSPTFSSHGLVEPCLNHGLPILVEMAIGHNVIPFGSHG</sequence>
<evidence type="ECO:0000313" key="2">
    <source>
        <dbReference type="Proteomes" id="UP000271974"/>
    </source>
</evidence>
<gene>
    <name evidence="1" type="ORF">EGW08_011615</name>
</gene>
<name>A0A433TGB3_ELYCH</name>
<reference evidence="1 2" key="1">
    <citation type="submission" date="2019-01" db="EMBL/GenBank/DDBJ databases">
        <title>A draft genome assembly of the solar-powered sea slug Elysia chlorotica.</title>
        <authorList>
            <person name="Cai H."/>
            <person name="Li Q."/>
            <person name="Fang X."/>
            <person name="Li J."/>
            <person name="Curtis N.E."/>
            <person name="Altenburger A."/>
            <person name="Shibata T."/>
            <person name="Feng M."/>
            <person name="Maeda T."/>
            <person name="Schwartz J.A."/>
            <person name="Shigenobu S."/>
            <person name="Lundholm N."/>
            <person name="Nishiyama T."/>
            <person name="Yang H."/>
            <person name="Hasebe M."/>
            <person name="Li S."/>
            <person name="Pierce S.K."/>
            <person name="Wang J."/>
        </authorList>
    </citation>
    <scope>NUCLEOTIDE SEQUENCE [LARGE SCALE GENOMIC DNA]</scope>
    <source>
        <strain evidence="1">EC2010</strain>
        <tissue evidence="1">Whole organism of an adult</tissue>
    </source>
</reference>
<feature type="non-terminal residue" evidence="1">
    <location>
        <position position="1"/>
    </location>
</feature>
<accession>A0A433TGB3</accession>
<feature type="non-terminal residue" evidence="1">
    <location>
        <position position="145"/>
    </location>
</feature>
<evidence type="ECO:0000313" key="1">
    <source>
        <dbReference type="EMBL" id="RUS80605.1"/>
    </source>
</evidence>